<evidence type="ECO:0000259" key="1">
    <source>
        <dbReference type="PROSITE" id="PS50878"/>
    </source>
</evidence>
<comment type="caution">
    <text evidence="2">The sequence shown here is derived from an EMBL/GenBank/DDBJ whole genome shotgun (WGS) entry which is preliminary data.</text>
</comment>
<dbReference type="AlphaFoldDB" id="A0A8S3XFX1"/>
<keyword evidence="3" id="KW-1185">Reference proteome</keyword>
<dbReference type="PROSITE" id="PS50878">
    <property type="entry name" value="RT_POL"/>
    <property type="match status" value="1"/>
</dbReference>
<sequence length="77" mass="8522">MYRDARSMVRTVVGETKSIAVTERVHQGSVLSPFLFCLVLDSLTEAAQNSATWTFIYADDVAICTDSRVHLQEALVS</sequence>
<protein>
    <submittedName>
        <fullName evidence="2">(apollo) hypothetical protein</fullName>
    </submittedName>
</protein>
<evidence type="ECO:0000313" key="2">
    <source>
        <dbReference type="EMBL" id="CAG5020702.1"/>
    </source>
</evidence>
<evidence type="ECO:0000313" key="3">
    <source>
        <dbReference type="Proteomes" id="UP000691718"/>
    </source>
</evidence>
<reference evidence="2" key="1">
    <citation type="submission" date="2021-04" db="EMBL/GenBank/DDBJ databases">
        <authorList>
            <person name="Tunstrom K."/>
        </authorList>
    </citation>
    <scope>NUCLEOTIDE SEQUENCE</scope>
</reference>
<feature type="domain" description="Reverse transcriptase" evidence="1">
    <location>
        <begin position="1"/>
        <end position="77"/>
    </location>
</feature>
<gene>
    <name evidence="2" type="ORF">PAPOLLO_LOCUS17342</name>
</gene>
<dbReference type="OrthoDB" id="418748at2759"/>
<dbReference type="InterPro" id="IPR000477">
    <property type="entry name" value="RT_dom"/>
</dbReference>
<dbReference type="Pfam" id="PF00078">
    <property type="entry name" value="RVT_1"/>
    <property type="match status" value="1"/>
</dbReference>
<accession>A0A8S3XFX1</accession>
<name>A0A8S3XFX1_PARAO</name>
<proteinExistence type="predicted"/>
<dbReference type="EMBL" id="CAJQZP010001137">
    <property type="protein sequence ID" value="CAG5020702.1"/>
    <property type="molecule type" value="Genomic_DNA"/>
</dbReference>
<dbReference type="Proteomes" id="UP000691718">
    <property type="component" value="Unassembled WGS sequence"/>
</dbReference>
<organism evidence="2 3">
    <name type="scientific">Parnassius apollo</name>
    <name type="common">Apollo butterfly</name>
    <name type="synonym">Papilio apollo</name>
    <dbReference type="NCBI Taxonomy" id="110799"/>
    <lineage>
        <taxon>Eukaryota</taxon>
        <taxon>Metazoa</taxon>
        <taxon>Ecdysozoa</taxon>
        <taxon>Arthropoda</taxon>
        <taxon>Hexapoda</taxon>
        <taxon>Insecta</taxon>
        <taxon>Pterygota</taxon>
        <taxon>Neoptera</taxon>
        <taxon>Endopterygota</taxon>
        <taxon>Lepidoptera</taxon>
        <taxon>Glossata</taxon>
        <taxon>Ditrysia</taxon>
        <taxon>Papilionoidea</taxon>
        <taxon>Papilionidae</taxon>
        <taxon>Parnassiinae</taxon>
        <taxon>Parnassini</taxon>
        <taxon>Parnassius</taxon>
        <taxon>Parnassius</taxon>
    </lineage>
</organism>